<dbReference type="STRING" id="1486262.TM49_18335"/>
<evidence type="ECO:0000313" key="2">
    <source>
        <dbReference type="EMBL" id="AJY47188.1"/>
    </source>
</evidence>
<keyword evidence="1" id="KW-0732">Signal</keyword>
<gene>
    <name evidence="2" type="ORF">TM49_18335</name>
</gene>
<keyword evidence="3" id="KW-1185">Reference proteome</keyword>
<dbReference type="InterPro" id="IPR009560">
    <property type="entry name" value="DUF1176"/>
</dbReference>
<reference evidence="2 3" key="1">
    <citation type="journal article" date="2015" name="Genome Announc.">
        <title>Complete genome sequence of Martelella endophytica YC6887, which has antifungal activity associated with a halophyte.</title>
        <authorList>
            <person name="Khan A."/>
            <person name="Khan H."/>
            <person name="Chung E.J."/>
            <person name="Hossain M.T."/>
            <person name="Chung Y.R."/>
        </authorList>
    </citation>
    <scope>NUCLEOTIDE SEQUENCE [LARGE SCALE GENOMIC DNA]</scope>
    <source>
        <strain evidence="2">YC6887</strain>
    </source>
</reference>
<dbReference type="HOGENOM" id="CLU_1271035_0_0_5"/>
<dbReference type="Pfam" id="PF06674">
    <property type="entry name" value="DUF1176"/>
    <property type="match status" value="1"/>
</dbReference>
<feature type="chain" id="PRO_5002295301" description="DUF1176 domain-containing protein" evidence="1">
    <location>
        <begin position="24"/>
        <end position="217"/>
    </location>
</feature>
<evidence type="ECO:0000256" key="1">
    <source>
        <dbReference type="SAM" id="SignalP"/>
    </source>
</evidence>
<evidence type="ECO:0000313" key="3">
    <source>
        <dbReference type="Proteomes" id="UP000032611"/>
    </source>
</evidence>
<feature type="signal peptide" evidence="1">
    <location>
        <begin position="1"/>
        <end position="23"/>
    </location>
</feature>
<name>A0A0D5LUY8_MAREN</name>
<accession>A0A0D5LUY8</accession>
<proteinExistence type="predicted"/>
<dbReference type="PATRIC" id="fig|1486262.3.peg.3793"/>
<evidence type="ECO:0008006" key="4">
    <source>
        <dbReference type="Google" id="ProtNLM"/>
    </source>
</evidence>
<protein>
    <recommendedName>
        <fullName evidence="4">DUF1176 domain-containing protein</fullName>
    </recommendedName>
</protein>
<organism evidence="2 3">
    <name type="scientific">Martelella endophytica</name>
    <dbReference type="NCBI Taxonomy" id="1486262"/>
    <lineage>
        <taxon>Bacteria</taxon>
        <taxon>Pseudomonadati</taxon>
        <taxon>Pseudomonadota</taxon>
        <taxon>Alphaproteobacteria</taxon>
        <taxon>Hyphomicrobiales</taxon>
        <taxon>Aurantimonadaceae</taxon>
        <taxon>Martelella</taxon>
    </lineage>
</organism>
<dbReference type="AlphaFoldDB" id="A0A0D5LUY8"/>
<sequence>MARAVALGLLLSSVIMVASPAFAADDGLEAARRIVFSALPEICDSDLAERLPGLEDTVHDVHWSETDYEGKPVQKAGTLYEIGCYAGAYNLVVAYVFAAEDGFPQQGELVTFATPAFSVDYAADDDTNTKLARDPVVTGFGADTTLINPSFDPDTNTISTFEKWRGLGDAASWGRWTLQDGRFVLTYYAIDPIYEANLEDPPEDLHDTVFVLYDASR</sequence>
<dbReference type="EMBL" id="CP010803">
    <property type="protein sequence ID" value="AJY47188.1"/>
    <property type="molecule type" value="Genomic_DNA"/>
</dbReference>
<dbReference type="OrthoDB" id="7863791at2"/>
<dbReference type="Proteomes" id="UP000032611">
    <property type="component" value="Chromosome"/>
</dbReference>
<dbReference type="RefSeq" id="WP_045683370.1">
    <property type="nucleotide sequence ID" value="NZ_CP010803.1"/>
</dbReference>
<dbReference type="KEGG" id="mey:TM49_18335"/>